<accession>A0A1I1SYF4</accession>
<evidence type="ECO:0000256" key="3">
    <source>
        <dbReference type="ARBA" id="ARBA00022553"/>
    </source>
</evidence>
<dbReference type="AlphaFoldDB" id="A0A1I1SYF4"/>
<sequence>MITFRKKITLAFISFAIILSTAYGCIIWGSAYWIEDNLYQHILEKQYSKFKEAYQRNPKIRLSSDSIFKAKIIPTDEIPEQYRHLDNIVAEVEDQQVLLSAIAPDTWYLLTIDESYGEIDSIVPFIIYTALIIALIVALCGVIMGSYVAKQLSAPIEDLVYQVEKSTPEEYSEISSFKNYEMHRLSKVFNGALNRVREFLKREQAFTQSVSHELRSPLMVMNANVALLENDKNFLSRALPRLKRATTEMEKLTEIFMLLAREENLSLSETAVNPKEIIEKLVVDKERLNHSNLCWNISSVRCKDLFVSADLFKIVLKNIIDNAYKYAKESVTVVINNESITFKNAIAPEISAINGSGVGIKIIERICETIAWKVDVHIDERNYSLQLSFVSD</sequence>
<keyword evidence="9" id="KW-1185">Reference proteome</keyword>
<dbReference type="PANTHER" id="PTHR45436:SF16">
    <property type="entry name" value="HISTIDINE KINASE"/>
    <property type="match status" value="1"/>
</dbReference>
<dbReference type="PROSITE" id="PS51257">
    <property type="entry name" value="PROKAR_LIPOPROTEIN"/>
    <property type="match status" value="1"/>
</dbReference>
<dbReference type="Proteomes" id="UP000198862">
    <property type="component" value="Unassembled WGS sequence"/>
</dbReference>
<gene>
    <name evidence="8" type="ORF">SAMN02745724_04733</name>
</gene>
<dbReference type="RefSeq" id="WP_091990623.1">
    <property type="nucleotide sequence ID" value="NZ_FOLO01000064.1"/>
</dbReference>
<keyword evidence="3" id="KW-0597">Phosphoprotein</keyword>
<organism evidence="8 9">
    <name type="scientific">Pseudoalteromonas denitrificans DSM 6059</name>
    <dbReference type="NCBI Taxonomy" id="1123010"/>
    <lineage>
        <taxon>Bacteria</taxon>
        <taxon>Pseudomonadati</taxon>
        <taxon>Pseudomonadota</taxon>
        <taxon>Gammaproteobacteria</taxon>
        <taxon>Alteromonadales</taxon>
        <taxon>Pseudoalteromonadaceae</taxon>
        <taxon>Pseudoalteromonas</taxon>
    </lineage>
</organism>
<dbReference type="InterPro" id="IPR036890">
    <property type="entry name" value="HATPase_C_sf"/>
</dbReference>
<proteinExistence type="predicted"/>
<dbReference type="STRING" id="1123010.SAMN02745724_04733"/>
<dbReference type="InterPro" id="IPR050428">
    <property type="entry name" value="TCS_sensor_his_kinase"/>
</dbReference>
<keyword evidence="6" id="KW-0472">Membrane</keyword>
<keyword evidence="6" id="KW-1133">Transmembrane helix</keyword>
<dbReference type="PANTHER" id="PTHR45436">
    <property type="entry name" value="SENSOR HISTIDINE KINASE YKOH"/>
    <property type="match status" value="1"/>
</dbReference>
<evidence type="ECO:0000256" key="5">
    <source>
        <dbReference type="ARBA" id="ARBA00022777"/>
    </source>
</evidence>
<keyword evidence="6" id="KW-0812">Transmembrane</keyword>
<dbReference type="SMART" id="SM00388">
    <property type="entry name" value="HisKA"/>
    <property type="match status" value="1"/>
</dbReference>
<evidence type="ECO:0000313" key="9">
    <source>
        <dbReference type="Proteomes" id="UP000198862"/>
    </source>
</evidence>
<dbReference type="SUPFAM" id="SSF47384">
    <property type="entry name" value="Homodimeric domain of signal transducing histidine kinase"/>
    <property type="match status" value="1"/>
</dbReference>
<keyword evidence="4" id="KW-0808">Transferase</keyword>
<dbReference type="GO" id="GO:0000155">
    <property type="term" value="F:phosphorelay sensor kinase activity"/>
    <property type="evidence" value="ECO:0007669"/>
    <property type="project" value="InterPro"/>
</dbReference>
<dbReference type="InterPro" id="IPR036097">
    <property type="entry name" value="HisK_dim/P_sf"/>
</dbReference>
<keyword evidence="5 8" id="KW-0418">Kinase</keyword>
<feature type="transmembrane region" description="Helical" evidence="6">
    <location>
        <begin position="125"/>
        <end position="149"/>
    </location>
</feature>
<dbReference type="Gene3D" id="1.10.287.130">
    <property type="match status" value="1"/>
</dbReference>
<feature type="domain" description="Signal transduction histidine kinase dimerisation/phosphoacceptor" evidence="7">
    <location>
        <begin position="202"/>
        <end position="265"/>
    </location>
</feature>
<evidence type="ECO:0000256" key="4">
    <source>
        <dbReference type="ARBA" id="ARBA00022679"/>
    </source>
</evidence>
<evidence type="ECO:0000256" key="1">
    <source>
        <dbReference type="ARBA" id="ARBA00000085"/>
    </source>
</evidence>
<reference evidence="8 9" key="1">
    <citation type="submission" date="2016-10" db="EMBL/GenBank/DDBJ databases">
        <authorList>
            <person name="de Groot N.N."/>
        </authorList>
    </citation>
    <scope>NUCLEOTIDE SEQUENCE [LARGE SCALE GENOMIC DNA]</scope>
    <source>
        <strain evidence="8 9">DSM 6059</strain>
    </source>
</reference>
<protein>
    <recommendedName>
        <fullName evidence="2">histidine kinase</fullName>
        <ecNumber evidence="2">2.7.13.3</ecNumber>
    </recommendedName>
</protein>
<comment type="catalytic activity">
    <reaction evidence="1">
        <text>ATP + protein L-histidine = ADP + protein N-phospho-L-histidine.</text>
        <dbReference type="EC" id="2.7.13.3"/>
    </reaction>
</comment>
<evidence type="ECO:0000256" key="2">
    <source>
        <dbReference type="ARBA" id="ARBA00012438"/>
    </source>
</evidence>
<dbReference type="InterPro" id="IPR003661">
    <property type="entry name" value="HisK_dim/P_dom"/>
</dbReference>
<dbReference type="GO" id="GO:0005886">
    <property type="term" value="C:plasma membrane"/>
    <property type="evidence" value="ECO:0007669"/>
    <property type="project" value="TreeGrafter"/>
</dbReference>
<dbReference type="EMBL" id="FOLO01000064">
    <property type="protein sequence ID" value="SFD51477.1"/>
    <property type="molecule type" value="Genomic_DNA"/>
</dbReference>
<name>A0A1I1SYF4_9GAMM</name>
<evidence type="ECO:0000256" key="6">
    <source>
        <dbReference type="SAM" id="Phobius"/>
    </source>
</evidence>
<dbReference type="Pfam" id="PF00512">
    <property type="entry name" value="HisKA"/>
    <property type="match status" value="1"/>
</dbReference>
<evidence type="ECO:0000259" key="7">
    <source>
        <dbReference type="SMART" id="SM00388"/>
    </source>
</evidence>
<dbReference type="SUPFAM" id="SSF55874">
    <property type="entry name" value="ATPase domain of HSP90 chaperone/DNA topoisomerase II/histidine kinase"/>
    <property type="match status" value="1"/>
</dbReference>
<evidence type="ECO:0000313" key="8">
    <source>
        <dbReference type="EMBL" id="SFD51477.1"/>
    </source>
</evidence>
<dbReference type="EC" id="2.7.13.3" evidence="2"/>
<dbReference type="CDD" id="cd00082">
    <property type="entry name" value="HisKA"/>
    <property type="match status" value="1"/>
</dbReference>